<dbReference type="RefSeq" id="WP_005930142.1">
    <property type="nucleotide sequence ID" value="NZ_CABVEJ010000003.1"/>
</dbReference>
<proteinExistence type="inferred from homology"/>
<evidence type="ECO:0000256" key="1">
    <source>
        <dbReference type="ARBA" id="ARBA00004651"/>
    </source>
</evidence>
<gene>
    <name evidence="7" type="ORF">CRH10_06475</name>
</gene>
<dbReference type="KEGG" id="fpra:CG447_07510"/>
<dbReference type="PROSITE" id="PS51257">
    <property type="entry name" value="PROKAR_LIPOPROTEIN"/>
    <property type="match status" value="1"/>
</dbReference>
<evidence type="ECO:0000256" key="2">
    <source>
        <dbReference type="ARBA" id="ARBA00007977"/>
    </source>
</evidence>
<dbReference type="EMBL" id="CP023819">
    <property type="protein sequence ID" value="ATL89964.1"/>
    <property type="molecule type" value="Genomic_DNA"/>
</dbReference>
<accession>A0A2A7AHI3</accession>
<reference evidence="7 8" key="1">
    <citation type="submission" date="2017-10" db="EMBL/GenBank/DDBJ databases">
        <title>Complete Genome Sequence of Faecalibacterium prausnitzii isolated from the gut of healthy adult Indian.</title>
        <authorList>
            <person name="Bag S."/>
            <person name="Ghosh T.S."/>
            <person name="Das B."/>
        </authorList>
    </citation>
    <scope>NUCLEOTIDE SEQUENCE [LARGE SCALE GENOMIC DNA]</scope>
    <source>
        <strain evidence="7 8">Indica</strain>
    </source>
</reference>
<dbReference type="PANTHER" id="PTHR30106:SF1">
    <property type="entry name" value="UPF0324 MEMBRANE PROTEIN FN0533"/>
    <property type="match status" value="1"/>
</dbReference>
<evidence type="ECO:0000256" key="3">
    <source>
        <dbReference type="ARBA" id="ARBA00022475"/>
    </source>
</evidence>
<dbReference type="AlphaFoldDB" id="A0A2A7AHI3"/>
<evidence type="ECO:0000313" key="8">
    <source>
        <dbReference type="Proteomes" id="UP000223709"/>
    </source>
</evidence>
<sequence>MSKKITALIPGAALALGIACIAKWLETLESSAGLHLIGASVIALFIGMAINAFFQPNKTTAPGIKFTSKKVLKFAIVLLGASLNIRTVLTVGRFSLTVMLFTLATCFGLGALIGKALGLNWKTSSLINAGTGICGGSAIAAIAPVIEADDMDIAYGMSATFLFDTVMIVVFPLLGRWLGLSDAAFGLWAGTAVNDTSSVVATGYAFSEAAGDFATMVKLTRTLAIIPAVLVFAAINLHLKKKESAQANGVKVSIRSIFPWFILAFLAMSLLTSLGLLPAGLVSGLKTISKFLMVAALAAIGLNTNFKSLCRSGAKPMLHGFIISTLVVLVAIGVEYMIGIAPYGTL</sequence>
<dbReference type="GO" id="GO:0005886">
    <property type="term" value="C:plasma membrane"/>
    <property type="evidence" value="ECO:0007669"/>
    <property type="project" value="UniProtKB-SubCell"/>
</dbReference>
<comment type="subcellular location">
    <subcellularLocation>
        <location evidence="1">Cell membrane</location>
        <topology evidence="1">Multi-pass membrane protein</topology>
    </subcellularLocation>
</comment>
<keyword evidence="5" id="KW-1133">Transmembrane helix</keyword>
<protein>
    <submittedName>
        <fullName evidence="7">Putative sulfate exporter family transporter</fullName>
    </submittedName>
</protein>
<evidence type="ECO:0000256" key="6">
    <source>
        <dbReference type="ARBA" id="ARBA00023136"/>
    </source>
</evidence>
<keyword evidence="6" id="KW-0472">Membrane</keyword>
<keyword evidence="4" id="KW-0812">Transmembrane</keyword>
<dbReference type="InterPro" id="IPR018383">
    <property type="entry name" value="UPF0324_pro"/>
</dbReference>
<dbReference type="GeneID" id="90659001"/>
<name>A0A2A7AHI3_9FIRM</name>
<organism evidence="7 8">
    <name type="scientific">Faecalibacterium prausnitzii</name>
    <dbReference type="NCBI Taxonomy" id="853"/>
    <lineage>
        <taxon>Bacteria</taxon>
        <taxon>Bacillati</taxon>
        <taxon>Bacillota</taxon>
        <taxon>Clostridia</taxon>
        <taxon>Eubacteriales</taxon>
        <taxon>Oscillospiraceae</taxon>
        <taxon>Faecalibacterium</taxon>
    </lineage>
</organism>
<evidence type="ECO:0000313" key="7">
    <source>
        <dbReference type="EMBL" id="ATL89964.1"/>
    </source>
</evidence>
<dbReference type="Proteomes" id="UP000223709">
    <property type="component" value="Chromosome"/>
</dbReference>
<evidence type="ECO:0000256" key="5">
    <source>
        <dbReference type="ARBA" id="ARBA00022989"/>
    </source>
</evidence>
<keyword evidence="3" id="KW-1003">Cell membrane</keyword>
<dbReference type="PANTHER" id="PTHR30106">
    <property type="entry name" value="INNER MEMBRANE PROTEIN YEIH-RELATED"/>
    <property type="match status" value="1"/>
</dbReference>
<dbReference type="Pfam" id="PF03601">
    <property type="entry name" value="Cons_hypoth698"/>
    <property type="match status" value="1"/>
</dbReference>
<comment type="similarity">
    <text evidence="2">Belongs to the UPF0324 family.</text>
</comment>
<evidence type="ECO:0000256" key="4">
    <source>
        <dbReference type="ARBA" id="ARBA00022692"/>
    </source>
</evidence>